<evidence type="ECO:0000256" key="1">
    <source>
        <dbReference type="SAM" id="MobiDB-lite"/>
    </source>
</evidence>
<feature type="transmembrane region" description="Helical" evidence="2">
    <location>
        <begin position="174"/>
        <end position="195"/>
    </location>
</feature>
<dbReference type="EMBL" id="VUNC01000001">
    <property type="protein sequence ID" value="MST71690.1"/>
    <property type="molecule type" value="Genomic_DNA"/>
</dbReference>
<comment type="caution">
    <text evidence="3">The sequence shown here is derived from an EMBL/GenBank/DDBJ whole genome shotgun (WGS) entry which is preliminary data.</text>
</comment>
<keyword evidence="2" id="KW-0472">Membrane</keyword>
<name>A0A6N7X832_9ACTN</name>
<keyword evidence="2" id="KW-0812">Transmembrane</keyword>
<gene>
    <name evidence="3" type="ORF">FYJ68_00960</name>
</gene>
<dbReference type="InterPro" id="IPR010387">
    <property type="entry name" value="QueT"/>
</dbReference>
<evidence type="ECO:0000256" key="2">
    <source>
        <dbReference type="SAM" id="Phobius"/>
    </source>
</evidence>
<evidence type="ECO:0000313" key="3">
    <source>
        <dbReference type="EMBL" id="MST71690.1"/>
    </source>
</evidence>
<dbReference type="PANTHER" id="PTHR40044">
    <property type="entry name" value="INTEGRAL MEMBRANE PROTEIN-RELATED"/>
    <property type="match status" value="1"/>
</dbReference>
<protein>
    <submittedName>
        <fullName evidence="3">QueT transporter family protein</fullName>
    </submittedName>
</protein>
<dbReference type="Gene3D" id="1.10.1760.20">
    <property type="match status" value="1"/>
</dbReference>
<sequence length="223" mass="23241">MTLRSAGKVNRPKEAPTLFASPNSTKKHLSTTRIARISTIAGLYAALSLVCILFLGGLAWGPVQFRLSEAVCVLALFTPDAVPGLALGCAIANLANIALGGTGMLGMLDVVFGSLATALGALASWRLRDRPRLALLGPVIANALIVPAYLPIMLQGLGFYAIPFTSISLDGAYLPMYLFGLVATGLGEAAVMYVLGLPLYRALSDSPLPERLARDAGVQTEGA</sequence>
<dbReference type="AlphaFoldDB" id="A0A6N7X832"/>
<feature type="region of interest" description="Disordered" evidence="1">
    <location>
        <begin position="1"/>
        <end position="24"/>
    </location>
</feature>
<dbReference type="Pfam" id="PF06177">
    <property type="entry name" value="QueT"/>
    <property type="match status" value="1"/>
</dbReference>
<feature type="transmembrane region" description="Helical" evidence="2">
    <location>
        <begin position="139"/>
        <end position="162"/>
    </location>
</feature>
<reference evidence="3 4" key="1">
    <citation type="submission" date="2019-08" db="EMBL/GenBank/DDBJ databases">
        <title>In-depth cultivation of the pig gut microbiome towards novel bacterial diversity and tailored functional studies.</title>
        <authorList>
            <person name="Wylensek D."/>
            <person name="Hitch T.C.A."/>
            <person name="Clavel T."/>
        </authorList>
    </citation>
    <scope>NUCLEOTIDE SEQUENCE [LARGE SCALE GENOMIC DNA]</scope>
    <source>
        <strain evidence="3 4">CA-Schmier-601-WT-1</strain>
    </source>
</reference>
<accession>A0A6N7X832</accession>
<keyword evidence="4" id="KW-1185">Reference proteome</keyword>
<dbReference type="PANTHER" id="PTHR40044:SF1">
    <property type="entry name" value="INTEGRAL MEMBRANE PROTEIN"/>
    <property type="match status" value="1"/>
</dbReference>
<evidence type="ECO:0000313" key="4">
    <source>
        <dbReference type="Proteomes" id="UP000469325"/>
    </source>
</evidence>
<dbReference type="Proteomes" id="UP000469325">
    <property type="component" value="Unassembled WGS sequence"/>
</dbReference>
<proteinExistence type="predicted"/>
<feature type="transmembrane region" description="Helical" evidence="2">
    <location>
        <begin position="105"/>
        <end position="127"/>
    </location>
</feature>
<feature type="transmembrane region" description="Helical" evidence="2">
    <location>
        <begin position="34"/>
        <end position="60"/>
    </location>
</feature>
<organism evidence="3 4">
    <name type="scientific">Olsenella porci</name>
    <dbReference type="NCBI Taxonomy" id="2652279"/>
    <lineage>
        <taxon>Bacteria</taxon>
        <taxon>Bacillati</taxon>
        <taxon>Actinomycetota</taxon>
        <taxon>Coriobacteriia</taxon>
        <taxon>Coriobacteriales</taxon>
        <taxon>Atopobiaceae</taxon>
        <taxon>Olsenella</taxon>
    </lineage>
</organism>
<keyword evidence="2" id="KW-1133">Transmembrane helix</keyword>